<reference evidence="3" key="1">
    <citation type="submission" date="2017-09" db="EMBL/GenBank/DDBJ databases">
        <title>Metaegenomics of thermophilic ammonia-oxidizing enrichment culture.</title>
        <authorList>
            <person name="Kato S."/>
            <person name="Suzuki K."/>
        </authorList>
    </citation>
    <scope>NUCLEOTIDE SEQUENCE [LARGE SCALE GENOMIC DNA]</scope>
</reference>
<feature type="transmembrane region" description="Helical" evidence="1">
    <location>
        <begin position="80"/>
        <end position="102"/>
    </location>
</feature>
<dbReference type="EMBL" id="BEHT01000056">
    <property type="protein sequence ID" value="GBD00170.1"/>
    <property type="molecule type" value="Genomic_DNA"/>
</dbReference>
<keyword evidence="1" id="KW-0472">Membrane</keyword>
<feature type="transmembrane region" description="Helical" evidence="1">
    <location>
        <begin position="44"/>
        <end position="68"/>
    </location>
</feature>
<accession>A0A2H5XG64</accession>
<dbReference type="Proteomes" id="UP000236173">
    <property type="component" value="Unassembled WGS sequence"/>
</dbReference>
<sequence length="139" mass="15826">MPQGSPSLTGAILLLVMMALVITALLWEVMTYARRRSILTPARFVWRLVGFGLLLSVFAGMFAGLYLIRFSSQVTAIRYWTVFLMLAPVAVLALVIMAVQDWRWLMGEQMRRRAELYRQLGDELRQMAQNEPQGDSNDA</sequence>
<name>A0A2H5XG64_9BACT</name>
<keyword evidence="1" id="KW-0812">Transmembrane</keyword>
<feature type="transmembrane region" description="Helical" evidence="1">
    <location>
        <begin position="12"/>
        <end position="32"/>
    </location>
</feature>
<proteinExistence type="predicted"/>
<dbReference type="AlphaFoldDB" id="A0A2H5XG64"/>
<evidence type="ECO:0000256" key="1">
    <source>
        <dbReference type="SAM" id="Phobius"/>
    </source>
</evidence>
<organism evidence="2 3">
    <name type="scientific">Candidatus Fervidibacter japonicus</name>
    <dbReference type="NCBI Taxonomy" id="2035412"/>
    <lineage>
        <taxon>Bacteria</taxon>
        <taxon>Candidatus Fervidibacterota</taxon>
        <taxon>Candidatus Fervidibacter</taxon>
    </lineage>
</organism>
<keyword evidence="1" id="KW-1133">Transmembrane helix</keyword>
<protein>
    <submittedName>
        <fullName evidence="2">Uncharacterized protein</fullName>
    </submittedName>
</protein>
<evidence type="ECO:0000313" key="3">
    <source>
        <dbReference type="Proteomes" id="UP000236173"/>
    </source>
</evidence>
<comment type="caution">
    <text evidence="2">The sequence shown here is derived from an EMBL/GenBank/DDBJ whole genome shotgun (WGS) entry which is preliminary data.</text>
</comment>
<gene>
    <name evidence="2" type="ORF">HRbin17_02707</name>
</gene>
<evidence type="ECO:0000313" key="2">
    <source>
        <dbReference type="EMBL" id="GBD00170.1"/>
    </source>
</evidence>